<organism evidence="3 4">
    <name type="scientific">Exaiptasia diaphana</name>
    <name type="common">Tropical sea anemone</name>
    <name type="synonym">Aiptasia pulchella</name>
    <dbReference type="NCBI Taxonomy" id="2652724"/>
    <lineage>
        <taxon>Eukaryota</taxon>
        <taxon>Metazoa</taxon>
        <taxon>Cnidaria</taxon>
        <taxon>Anthozoa</taxon>
        <taxon>Hexacorallia</taxon>
        <taxon>Actiniaria</taxon>
        <taxon>Aiptasiidae</taxon>
        <taxon>Exaiptasia</taxon>
    </lineage>
</organism>
<name>A0A913XLQ6_EXADI</name>
<dbReference type="OMA" id="QRQNFWK"/>
<dbReference type="PANTHER" id="PTHR35826">
    <property type="entry name" value="PROTEIN ATP6V1FNB-LIKE"/>
    <property type="match status" value="1"/>
</dbReference>
<evidence type="ECO:0000313" key="4">
    <source>
        <dbReference type="Proteomes" id="UP000887567"/>
    </source>
</evidence>
<dbReference type="Pfam" id="PF22589">
    <property type="entry name" value="SPMIP1"/>
    <property type="match status" value="1"/>
</dbReference>
<dbReference type="AlphaFoldDB" id="A0A913XLQ6"/>
<dbReference type="EnsemblMetazoa" id="XM_021050660.2">
    <property type="protein sequence ID" value="XP_020906319.1"/>
    <property type="gene ID" value="LOC110244452"/>
</dbReference>
<dbReference type="Proteomes" id="UP000887567">
    <property type="component" value="Unplaced"/>
</dbReference>
<dbReference type="OrthoDB" id="410807at2759"/>
<sequence>MVRELNMDTQRQNFWKESINKEAMVRLAWHNRYSKEFARSTFVAKPRQQGLTIQSPGTHKVSDTKKGTKGLQASTKEKFEEAAKKNPEALLVEMRPVSTNTKALLYKGFSALGEGRYQYLQQRKLKKPEDKYEFPITSAWEVGWKINEYVPNLRGEQFGRTKVIRDSFYRPNGIFYH</sequence>
<evidence type="ECO:0000259" key="2">
    <source>
        <dbReference type="Pfam" id="PF22589"/>
    </source>
</evidence>
<proteinExistence type="predicted"/>
<protein>
    <recommendedName>
        <fullName evidence="2">Sperm microtubule inner protein 1 C-terminal domain-containing protein</fullName>
    </recommendedName>
</protein>
<feature type="region of interest" description="Disordered" evidence="1">
    <location>
        <begin position="53"/>
        <end position="76"/>
    </location>
</feature>
<evidence type="ECO:0000313" key="3">
    <source>
        <dbReference type="EnsemblMetazoa" id="XP_020906319.1"/>
    </source>
</evidence>
<dbReference type="InterPro" id="IPR054323">
    <property type="entry name" value="SPMIP1_C"/>
</dbReference>
<keyword evidence="4" id="KW-1185">Reference proteome</keyword>
<accession>A0A913XLQ6</accession>
<evidence type="ECO:0000256" key="1">
    <source>
        <dbReference type="SAM" id="MobiDB-lite"/>
    </source>
</evidence>
<dbReference type="GeneID" id="110244452"/>
<dbReference type="RefSeq" id="XP_020906319.1">
    <property type="nucleotide sequence ID" value="XM_021050660.2"/>
</dbReference>
<reference evidence="3" key="1">
    <citation type="submission" date="2022-11" db="UniProtKB">
        <authorList>
            <consortium name="EnsemblMetazoa"/>
        </authorList>
    </citation>
    <scope>IDENTIFICATION</scope>
</reference>
<dbReference type="PANTHER" id="PTHR35826:SF1">
    <property type="entry name" value="PROTEIN ATP6V1FNB-LIKE"/>
    <property type="match status" value="1"/>
</dbReference>
<feature type="domain" description="Sperm microtubule inner protein 1 C-terminal" evidence="2">
    <location>
        <begin position="71"/>
        <end position="176"/>
    </location>
</feature>
<dbReference type="KEGG" id="epa:110244452"/>